<dbReference type="HOGENOM" id="CLU_073357_0_0_1"/>
<dbReference type="EMBL" id="HE681721">
    <property type="protein sequence ID" value="CCG25689.1"/>
    <property type="molecule type" value="Genomic_DNA"/>
</dbReference>
<dbReference type="PANTHER" id="PTHR45704">
    <property type="entry name" value="RAS-LIKE FAMILY MEMBER 11"/>
    <property type="match status" value="1"/>
</dbReference>
<protein>
    <recommendedName>
        <fullName evidence="2">small monomeric GTPase</fullName>
        <ecNumber evidence="2">3.6.5.2</ecNumber>
    </recommendedName>
</protein>
<comment type="catalytic activity">
    <reaction evidence="4">
        <text>GTP + H2O = GDP + phosphate + H(+)</text>
        <dbReference type="Rhea" id="RHEA:19669"/>
        <dbReference type="ChEBI" id="CHEBI:15377"/>
        <dbReference type="ChEBI" id="CHEBI:15378"/>
        <dbReference type="ChEBI" id="CHEBI:37565"/>
        <dbReference type="ChEBI" id="CHEBI:43474"/>
        <dbReference type="ChEBI" id="CHEBI:58189"/>
        <dbReference type="EC" id="3.6.5.2"/>
    </reaction>
</comment>
<organism evidence="6 7">
    <name type="scientific">Candida orthopsilosis (strain 90-125)</name>
    <name type="common">Yeast</name>
    <dbReference type="NCBI Taxonomy" id="1136231"/>
    <lineage>
        <taxon>Eukaryota</taxon>
        <taxon>Fungi</taxon>
        <taxon>Dikarya</taxon>
        <taxon>Ascomycota</taxon>
        <taxon>Saccharomycotina</taxon>
        <taxon>Pichiomycetes</taxon>
        <taxon>Debaryomycetaceae</taxon>
        <taxon>Candida/Lodderomyces clade</taxon>
        <taxon>Candida</taxon>
    </lineage>
</organism>
<dbReference type="SMART" id="SM00174">
    <property type="entry name" value="RHO"/>
    <property type="match status" value="1"/>
</dbReference>
<evidence type="ECO:0000256" key="4">
    <source>
        <dbReference type="ARBA" id="ARBA00048098"/>
    </source>
</evidence>
<dbReference type="Gene3D" id="3.40.50.300">
    <property type="entry name" value="P-loop containing nucleotide triphosphate hydrolases"/>
    <property type="match status" value="1"/>
</dbReference>
<keyword evidence="7" id="KW-1185">Reference proteome</keyword>
<dbReference type="SMART" id="SM00173">
    <property type="entry name" value="RAS"/>
    <property type="match status" value="1"/>
</dbReference>
<sequence length="341" mass="38339">MEVCHDDLQVITKKYDVCVLGSTNVGKSSMIYRFIHDQFMENIEGQDLYTKKYINKQGDCDILTIYDSDFTNDMYMKSMQLSIINASCLIFAYSIDNLTSFLSIDDYYHHINSFRKEMPPIFIIGCKSDLEIQRQVPYEEGAELAIKLRACSFHECSAKENVGIDELFQDVIDVLSDLKVESQQTSQYHEHINGGSTGAFPRTIGDLSRSSSMSFSNNNSLHAMRTDSSVHVKPHSPSQLRQVHSSKSIQLAKGENSVTGSKTGTQLEKILQEHHEGTSTSQTTLAEGDTALAQTNIELRNEQVNTISEKKHKIGNKRGSNRQYSTTGELDHPKNKCCVIT</sequence>
<accession>H8X3Q1</accession>
<dbReference type="OrthoDB" id="265044at2759"/>
<dbReference type="AlphaFoldDB" id="H8X3Q1"/>
<dbReference type="KEGG" id="cot:CORT_0C03130"/>
<evidence type="ECO:0000256" key="3">
    <source>
        <dbReference type="ARBA" id="ARBA00022801"/>
    </source>
</evidence>
<dbReference type="SUPFAM" id="SSF52540">
    <property type="entry name" value="P-loop containing nucleoside triphosphate hydrolases"/>
    <property type="match status" value="1"/>
</dbReference>
<evidence type="ECO:0000256" key="1">
    <source>
        <dbReference type="ARBA" id="ARBA00008344"/>
    </source>
</evidence>
<dbReference type="InterPro" id="IPR051065">
    <property type="entry name" value="Ras-related_GTPase"/>
</dbReference>
<gene>
    <name evidence="6" type="ORF">CORT_0C03130</name>
</gene>
<evidence type="ECO:0000256" key="2">
    <source>
        <dbReference type="ARBA" id="ARBA00011984"/>
    </source>
</evidence>
<dbReference type="EC" id="3.6.5.2" evidence="2"/>
<reference evidence="6 7" key="1">
    <citation type="journal article" date="2012" name="PLoS ONE">
        <title>Sequence and analysis of the genome of the pathogenic yeast Candida orthopsilosis.</title>
        <authorList>
            <person name="Riccombeni A."/>
            <person name="Vidanes G."/>
            <person name="Proux-Wera E."/>
            <person name="Wolfe K.H."/>
            <person name="Butler G."/>
        </authorList>
    </citation>
    <scope>NUCLEOTIDE SEQUENCE [LARGE SCALE GENOMIC DNA]</scope>
    <source>
        <strain evidence="6 7">Co 90-125</strain>
    </source>
</reference>
<dbReference type="Pfam" id="PF00071">
    <property type="entry name" value="Ras"/>
    <property type="match status" value="1"/>
</dbReference>
<comment type="similarity">
    <text evidence="1">Belongs to the small GTPase superfamily. Ras family.</text>
</comment>
<dbReference type="PROSITE" id="PS51421">
    <property type="entry name" value="RAS"/>
    <property type="match status" value="1"/>
</dbReference>
<dbReference type="RefSeq" id="XP_003868593.1">
    <property type="nucleotide sequence ID" value="XM_003868545.1"/>
</dbReference>
<dbReference type="GO" id="GO:0005525">
    <property type="term" value="F:GTP binding"/>
    <property type="evidence" value="ECO:0007669"/>
    <property type="project" value="InterPro"/>
</dbReference>
<evidence type="ECO:0000256" key="5">
    <source>
        <dbReference type="SAM" id="MobiDB-lite"/>
    </source>
</evidence>
<dbReference type="InterPro" id="IPR027417">
    <property type="entry name" value="P-loop_NTPase"/>
</dbReference>
<dbReference type="GeneID" id="14539552"/>
<name>H8X3Q1_CANO9</name>
<dbReference type="PRINTS" id="PR00449">
    <property type="entry name" value="RASTRNSFRMNG"/>
</dbReference>
<keyword evidence="3" id="KW-0378">Hydrolase</keyword>
<proteinExistence type="inferred from homology"/>
<dbReference type="Proteomes" id="UP000005018">
    <property type="component" value="Chromosome 3"/>
</dbReference>
<evidence type="ECO:0000313" key="6">
    <source>
        <dbReference type="EMBL" id="CCG25689.1"/>
    </source>
</evidence>
<dbReference type="eggNOG" id="KOG0395">
    <property type="taxonomic scope" value="Eukaryota"/>
</dbReference>
<dbReference type="GO" id="GO:0003925">
    <property type="term" value="F:G protein activity"/>
    <property type="evidence" value="ECO:0007669"/>
    <property type="project" value="UniProtKB-EC"/>
</dbReference>
<dbReference type="InterPro" id="IPR001806">
    <property type="entry name" value="Small_GTPase"/>
</dbReference>
<feature type="compositionally biased region" description="Polar residues" evidence="5">
    <location>
        <begin position="236"/>
        <end position="249"/>
    </location>
</feature>
<dbReference type="SMART" id="SM00175">
    <property type="entry name" value="RAB"/>
    <property type="match status" value="1"/>
</dbReference>
<dbReference type="PROSITE" id="PS51419">
    <property type="entry name" value="RAB"/>
    <property type="match status" value="1"/>
</dbReference>
<feature type="region of interest" description="Disordered" evidence="5">
    <location>
        <begin position="225"/>
        <end position="262"/>
    </location>
</feature>
<evidence type="ECO:0000313" key="7">
    <source>
        <dbReference type="Proteomes" id="UP000005018"/>
    </source>
</evidence>